<feature type="domain" description="Knr4/Smi1-like" evidence="2">
    <location>
        <begin position="48"/>
        <end position="182"/>
    </location>
</feature>
<comment type="caution">
    <text evidence="3">The sequence shown here is derived from an EMBL/GenBank/DDBJ whole genome shotgun (WGS) entry which is preliminary data.</text>
</comment>
<proteinExistence type="predicted"/>
<dbReference type="SMART" id="SM00860">
    <property type="entry name" value="SMI1_KNR4"/>
    <property type="match status" value="1"/>
</dbReference>
<reference evidence="3 4" key="1">
    <citation type="journal article" date="2020" name="Harmful Algae">
        <title>Molecular and morphological characterization of a novel dihydroanatoxin-a producing Microcoleus species (cyanobacteria) from the Russian River, California, USA.</title>
        <authorList>
            <person name="Conklin K.Y."/>
            <person name="Stancheva R."/>
            <person name="Otten T.G."/>
            <person name="Fadness R."/>
            <person name="Boyer G.L."/>
            <person name="Read B."/>
            <person name="Zhang X."/>
            <person name="Sheath R.G."/>
        </authorList>
    </citation>
    <scope>NUCLEOTIDE SEQUENCE [LARGE SCALE GENOMIC DNA]</scope>
    <source>
        <strain evidence="3 4">PTRS2</strain>
    </source>
</reference>
<evidence type="ECO:0000259" key="2">
    <source>
        <dbReference type="SMART" id="SM00860"/>
    </source>
</evidence>
<dbReference type="Proteomes" id="UP001384579">
    <property type="component" value="Unassembled WGS sequence"/>
</dbReference>
<dbReference type="RefSeq" id="WP_340518588.1">
    <property type="nucleotide sequence ID" value="NZ_JBBLXS010000136.1"/>
</dbReference>
<evidence type="ECO:0000313" key="4">
    <source>
        <dbReference type="Proteomes" id="UP001384579"/>
    </source>
</evidence>
<dbReference type="Gene3D" id="3.40.1580.10">
    <property type="entry name" value="SMI1/KNR4-like"/>
    <property type="match status" value="1"/>
</dbReference>
<protein>
    <submittedName>
        <fullName evidence="3">SMI1/KNR4 family protein</fullName>
    </submittedName>
</protein>
<evidence type="ECO:0000313" key="3">
    <source>
        <dbReference type="EMBL" id="MEK0185631.1"/>
    </source>
</evidence>
<name>A0ABU8YMX2_9CYAN</name>
<sequence>MQLDLDLECFCGPNYLQYTHPVSTLNEAELEDFVSQQGLVWPKGCLPTLTEAQLSDFESQTGLILPQGYREFCQVLGAGGFGLGGFFVDCPQLDNIGANLNSNQGILGACLETFKYDSPESSEIEELLNNAYLFGGAPGRISLIFDLRTYREQDRSYDIYAIGCEDPFSCYLGRDFFEFVRDICMGDLAQEEFPELLGILGGFDKDDPRYKSTTFLLYPVLSKLPDEEREECEIEEEDEDEDFETDYWLT</sequence>
<dbReference type="InterPro" id="IPR018958">
    <property type="entry name" value="Knr4/Smi1-like_dom"/>
</dbReference>
<dbReference type="Pfam" id="PF09346">
    <property type="entry name" value="SMI1_KNR4"/>
    <property type="match status" value="1"/>
</dbReference>
<organism evidence="3 4">
    <name type="scientific">Microcoleus anatoxicus PTRS2</name>
    <dbReference type="NCBI Taxonomy" id="2705321"/>
    <lineage>
        <taxon>Bacteria</taxon>
        <taxon>Bacillati</taxon>
        <taxon>Cyanobacteriota</taxon>
        <taxon>Cyanophyceae</taxon>
        <taxon>Oscillatoriophycideae</taxon>
        <taxon>Oscillatoriales</taxon>
        <taxon>Microcoleaceae</taxon>
        <taxon>Microcoleus</taxon>
        <taxon>Microcoleus anatoxicus</taxon>
    </lineage>
</organism>
<dbReference type="InterPro" id="IPR037883">
    <property type="entry name" value="Knr4/Smi1-like_sf"/>
</dbReference>
<feature type="region of interest" description="Disordered" evidence="1">
    <location>
        <begin position="228"/>
        <end position="250"/>
    </location>
</feature>
<evidence type="ECO:0000256" key="1">
    <source>
        <dbReference type="SAM" id="MobiDB-lite"/>
    </source>
</evidence>
<accession>A0ABU8YMX2</accession>
<keyword evidence="4" id="KW-1185">Reference proteome</keyword>
<gene>
    <name evidence="3" type="ORF">WMG39_12355</name>
</gene>
<dbReference type="SUPFAM" id="SSF160631">
    <property type="entry name" value="SMI1/KNR4-like"/>
    <property type="match status" value="1"/>
</dbReference>
<dbReference type="EMBL" id="JBBLXS010000136">
    <property type="protein sequence ID" value="MEK0185631.1"/>
    <property type="molecule type" value="Genomic_DNA"/>
</dbReference>